<name>A0A8R7Q4M7_TRIUA</name>
<dbReference type="EnsemblPlants" id="TuG1812G0400002603.01.T05">
    <property type="protein sequence ID" value="TuG1812G0400002603.01.T05"/>
    <property type="gene ID" value="TuG1812G0400002603.01"/>
</dbReference>
<sequence>MDMALPIVNATTAALARVSAAFNAPLARAVVFGVHIDGHLVVEGLLIAVIVFQLSRKSYKPPKKPLSEKVEWFLYFVRSLFKLVQS</sequence>
<gene>
    <name evidence="1" type="primary">LOC125552259</name>
</gene>
<protein>
    <submittedName>
        <fullName evidence="1">Uncharacterized protein</fullName>
    </submittedName>
</protein>
<organism evidence="1 2">
    <name type="scientific">Triticum urartu</name>
    <name type="common">Red wild einkorn</name>
    <name type="synonym">Crithodium urartu</name>
    <dbReference type="NCBI Taxonomy" id="4572"/>
    <lineage>
        <taxon>Eukaryota</taxon>
        <taxon>Viridiplantae</taxon>
        <taxon>Streptophyta</taxon>
        <taxon>Embryophyta</taxon>
        <taxon>Tracheophyta</taxon>
        <taxon>Spermatophyta</taxon>
        <taxon>Magnoliopsida</taxon>
        <taxon>Liliopsida</taxon>
        <taxon>Poales</taxon>
        <taxon>Poaceae</taxon>
        <taxon>BOP clade</taxon>
        <taxon>Pooideae</taxon>
        <taxon>Triticodae</taxon>
        <taxon>Triticeae</taxon>
        <taxon>Triticinae</taxon>
        <taxon>Triticum</taxon>
    </lineage>
</organism>
<proteinExistence type="predicted"/>
<reference evidence="2" key="1">
    <citation type="journal article" date="2013" name="Nature">
        <title>Draft genome of the wheat A-genome progenitor Triticum urartu.</title>
        <authorList>
            <person name="Ling H.Q."/>
            <person name="Zhao S."/>
            <person name="Liu D."/>
            <person name="Wang J."/>
            <person name="Sun H."/>
            <person name="Zhang C."/>
            <person name="Fan H."/>
            <person name="Li D."/>
            <person name="Dong L."/>
            <person name="Tao Y."/>
            <person name="Gao C."/>
            <person name="Wu H."/>
            <person name="Li Y."/>
            <person name="Cui Y."/>
            <person name="Guo X."/>
            <person name="Zheng S."/>
            <person name="Wang B."/>
            <person name="Yu K."/>
            <person name="Liang Q."/>
            <person name="Yang W."/>
            <person name="Lou X."/>
            <person name="Chen J."/>
            <person name="Feng M."/>
            <person name="Jian J."/>
            <person name="Zhang X."/>
            <person name="Luo G."/>
            <person name="Jiang Y."/>
            <person name="Liu J."/>
            <person name="Wang Z."/>
            <person name="Sha Y."/>
            <person name="Zhang B."/>
            <person name="Wu H."/>
            <person name="Tang D."/>
            <person name="Shen Q."/>
            <person name="Xue P."/>
            <person name="Zou S."/>
            <person name="Wang X."/>
            <person name="Liu X."/>
            <person name="Wang F."/>
            <person name="Yang Y."/>
            <person name="An X."/>
            <person name="Dong Z."/>
            <person name="Zhang K."/>
            <person name="Zhang X."/>
            <person name="Luo M.C."/>
            <person name="Dvorak J."/>
            <person name="Tong Y."/>
            <person name="Wang J."/>
            <person name="Yang H."/>
            <person name="Li Z."/>
            <person name="Wang D."/>
            <person name="Zhang A."/>
            <person name="Wang J."/>
        </authorList>
    </citation>
    <scope>NUCLEOTIDE SEQUENCE</scope>
    <source>
        <strain evidence="2">cv. G1812</strain>
    </source>
</reference>
<keyword evidence="2" id="KW-1185">Reference proteome</keyword>
<dbReference type="Gramene" id="TuG1812G0400002603.01.T05">
    <property type="protein sequence ID" value="TuG1812G0400002603.01.T05"/>
    <property type="gene ID" value="TuG1812G0400002603.01"/>
</dbReference>
<evidence type="ECO:0000313" key="1">
    <source>
        <dbReference type="EnsemblPlants" id="TuG1812G0400002603.01.T05"/>
    </source>
</evidence>
<dbReference type="AlphaFoldDB" id="A0A8R7Q4M7"/>
<dbReference type="Proteomes" id="UP000015106">
    <property type="component" value="Chromosome 4"/>
</dbReference>
<accession>A0A8R7Q4M7</accession>
<evidence type="ECO:0000313" key="2">
    <source>
        <dbReference type="Proteomes" id="UP000015106"/>
    </source>
</evidence>
<reference evidence="1" key="2">
    <citation type="submission" date="2018-03" db="EMBL/GenBank/DDBJ databases">
        <title>The Triticum urartu genome reveals the dynamic nature of wheat genome evolution.</title>
        <authorList>
            <person name="Ling H."/>
            <person name="Ma B."/>
            <person name="Shi X."/>
            <person name="Liu H."/>
            <person name="Dong L."/>
            <person name="Sun H."/>
            <person name="Cao Y."/>
            <person name="Gao Q."/>
            <person name="Zheng S."/>
            <person name="Li Y."/>
            <person name="Yu Y."/>
            <person name="Du H."/>
            <person name="Qi M."/>
            <person name="Li Y."/>
            <person name="Yu H."/>
            <person name="Cui Y."/>
            <person name="Wang N."/>
            <person name="Chen C."/>
            <person name="Wu H."/>
            <person name="Zhao Y."/>
            <person name="Zhang J."/>
            <person name="Li Y."/>
            <person name="Zhou W."/>
            <person name="Zhang B."/>
            <person name="Hu W."/>
            <person name="Eijk M."/>
            <person name="Tang J."/>
            <person name="Witsenboer H."/>
            <person name="Zhao S."/>
            <person name="Li Z."/>
            <person name="Zhang A."/>
            <person name="Wang D."/>
            <person name="Liang C."/>
        </authorList>
    </citation>
    <scope>NUCLEOTIDE SEQUENCE [LARGE SCALE GENOMIC DNA]</scope>
    <source>
        <strain evidence="1">cv. G1812</strain>
    </source>
</reference>
<reference evidence="1" key="3">
    <citation type="submission" date="2022-06" db="UniProtKB">
        <authorList>
            <consortium name="EnsemblPlants"/>
        </authorList>
    </citation>
    <scope>IDENTIFICATION</scope>
</reference>